<gene>
    <name evidence="1" type="ORF">ABUH87_04905</name>
</gene>
<dbReference type="RefSeq" id="WP_367770506.1">
    <property type="nucleotide sequence ID" value="NZ_JBFNXR010000021.1"/>
</dbReference>
<comment type="caution">
    <text evidence="1">The sequence shown here is derived from an EMBL/GenBank/DDBJ whole genome shotgun (WGS) entry which is preliminary data.</text>
</comment>
<dbReference type="Proteomes" id="UP001556118">
    <property type="component" value="Unassembled WGS sequence"/>
</dbReference>
<dbReference type="Gene3D" id="2.130.10.10">
    <property type="entry name" value="YVTN repeat-like/Quinoprotein amine dehydrogenase"/>
    <property type="match status" value="1"/>
</dbReference>
<evidence type="ECO:0008006" key="3">
    <source>
        <dbReference type="Google" id="ProtNLM"/>
    </source>
</evidence>
<name>A0ABV3R8V7_9SPHN</name>
<protein>
    <recommendedName>
        <fullName evidence="3">Beta-propeller repeat-containing protein</fullName>
    </recommendedName>
</protein>
<organism evidence="1 2">
    <name type="scientific">Novosphingobium rhizovicinum</name>
    <dbReference type="NCBI Taxonomy" id="3228928"/>
    <lineage>
        <taxon>Bacteria</taxon>
        <taxon>Pseudomonadati</taxon>
        <taxon>Pseudomonadota</taxon>
        <taxon>Alphaproteobacteria</taxon>
        <taxon>Sphingomonadales</taxon>
        <taxon>Sphingomonadaceae</taxon>
        <taxon>Novosphingobium</taxon>
    </lineage>
</organism>
<dbReference type="InterPro" id="IPR052918">
    <property type="entry name" value="Motility_Chemotaxis_Reg"/>
</dbReference>
<dbReference type="SUPFAM" id="SSF101898">
    <property type="entry name" value="NHL repeat"/>
    <property type="match status" value="1"/>
</dbReference>
<proteinExistence type="predicted"/>
<dbReference type="PANTHER" id="PTHR35580:SF1">
    <property type="entry name" value="PHYTASE-LIKE DOMAIN-CONTAINING PROTEIN"/>
    <property type="match status" value="1"/>
</dbReference>
<evidence type="ECO:0000313" key="2">
    <source>
        <dbReference type="Proteomes" id="UP001556118"/>
    </source>
</evidence>
<dbReference type="EMBL" id="JBFNXR010000021">
    <property type="protein sequence ID" value="MEW9854516.1"/>
    <property type="molecule type" value="Genomic_DNA"/>
</dbReference>
<sequence>MSINLSNSLAGLSLLSGSNAFSTLGYGADLGIETRAARIAKAQFKTPVTSPPWKQEASPTPVSSQVAAIKRLRSLVDQPSRAGTTIPDVQTTFTAYKALDRLRMLAETAASKTTSTLERNALDATFSKGLTDLQTFLGKAPNDLLQLAFGQPARRVEGIAVPSTAASTTVAKGILEARDTPVPGLTGTETFTIQLSRGTMNNTVTVDLAGTPQPPTLDSVAEALNAAIAAVPMRDTQGNVVTNADGNPVPRWSTQFEVTKETGSWGLKLQTPAYERVSIEQTNARDALVVASGQTATGSPSATKIMRFDDPAGALEISTLNMIQSLDRLATEAAKLNETEKDPAENVWAPTTTSAIATDAQGYSYVVGTTEGDLGANRLGSTSDLFLTKLDSEGKVVWQQTLGTAATAKGAAVTVAANGDIVVAGTVTGDFKGATTDGDMVVARFSANGDEQFATVVRAFGADTANAVAVGNDGNIYVAGKSASGGGDAFIARLNGTGQVQERRTIDSGGSDAVKALAIGADGDLLALTSEGGTAMLRKISAGSLTAEAGTIDLGARDARVIAVAADGQIAIGGTSAGDGFVARIDSALTGASFTQIATPGIDQVDSLSFMDGALYVGGRTTGDLEGTRSGTVDGFIARIDAATGTVDNITQFGQPTLRTDPVYVAASKGGDSALGALGLNRGNINPDVSVKLTTHTSVRAGDEFQIRVNDGTVRRIVIDADETLATLSKKVSTLTGRNALVTTPLDGKGNRTLRIEAKPGQEIELIAGASGKDALAKLGIEPVRISAAAPVPDDAPRVRPGGNYGLGLTHALGLTTVENAAAALDRITSAISMTQTAYRSLYWDAGKEAIVNNSGRKGGKVSAYQAAQAARYQAALDRLSGSTF</sequence>
<dbReference type="InterPro" id="IPR015943">
    <property type="entry name" value="WD40/YVTN_repeat-like_dom_sf"/>
</dbReference>
<keyword evidence="2" id="KW-1185">Reference proteome</keyword>
<accession>A0ABV3R8V7</accession>
<dbReference type="PANTHER" id="PTHR35580">
    <property type="entry name" value="CELL SURFACE GLYCOPROTEIN (S-LAYER PROTEIN)-LIKE PROTEIN"/>
    <property type="match status" value="1"/>
</dbReference>
<evidence type="ECO:0000313" key="1">
    <source>
        <dbReference type="EMBL" id="MEW9854516.1"/>
    </source>
</evidence>
<reference evidence="1 2" key="1">
    <citation type="submission" date="2024-06" db="EMBL/GenBank/DDBJ databases">
        <title>Novosphingobium rhizovicinus M1R2S20.</title>
        <authorList>
            <person name="Sun J.-Q."/>
        </authorList>
    </citation>
    <scope>NUCLEOTIDE SEQUENCE [LARGE SCALE GENOMIC DNA]</scope>
    <source>
        <strain evidence="1 2">M1R2S20</strain>
    </source>
</reference>